<dbReference type="OrthoDB" id="9766163at2"/>
<reference evidence="2 3" key="1">
    <citation type="submission" date="2019-01" db="EMBL/GenBank/DDBJ databases">
        <authorList>
            <person name="Chen W.-M."/>
        </authorList>
    </citation>
    <scope>NUCLEOTIDE SEQUENCE [LARGE SCALE GENOMIC DNA]</scope>
    <source>
        <strain evidence="2 3">FSY-15</strain>
    </source>
</reference>
<evidence type="ECO:0000313" key="2">
    <source>
        <dbReference type="EMBL" id="RVU24679.1"/>
    </source>
</evidence>
<dbReference type="Proteomes" id="UP000282832">
    <property type="component" value="Unassembled WGS sequence"/>
</dbReference>
<sequence length="517" mass="60371">MHNNYYFLKFLVAELRQKLCYARLKQSFSQEKDELMLGFERQNGEDFWIKCYLGGQFSSLVFLDDFRRAGRNSVDLFSEVLLAEVQEVELYENERAFSIHFLGGYKMLFKLFGNRGNVLLFRDDDYQGQFQKKLKKDQEIVISQLSRPIDQSFEAFLANQGEIKSVFPTFAKEVLAYLQDLDFESKDIHGRWGLIEEVLDLQEKGEFKIYLGPKGVVLSLVPMTLELLWEGTTAIEALNQLFYFHWSIGEFEREKNLIISNLEKRIAKTSLYLQDLEKQQVKRENSISLEEIGHILMANLHAIQEGVTSVTLDDFYRNQPIQIKLNAKMSPIQNAENYYRKAKNFNREVEIWQQNWDRKQSELLIYQRALLDVQEVSTKKGLKPFATYLKVENTSKEIAEDLPYAEYECMGWDIWVGKSAKTNDLLTFKHAKKTDFWLHARDVPGSHVIIRNPQNKPIPKPVIERAASLAAYYSKRQHEKLVPVQMASRKYIRKTKDLAAGQVIVEREEVVMVEPLP</sequence>
<dbReference type="Pfam" id="PF05670">
    <property type="entry name" value="NFACT-R_1"/>
    <property type="match status" value="1"/>
</dbReference>
<dbReference type="GO" id="GO:0072344">
    <property type="term" value="P:rescue of stalled ribosome"/>
    <property type="evidence" value="ECO:0007669"/>
    <property type="project" value="TreeGrafter"/>
</dbReference>
<dbReference type="InterPro" id="IPR008532">
    <property type="entry name" value="NFACT_RNA-bd"/>
</dbReference>
<dbReference type="EMBL" id="SACY01000003">
    <property type="protein sequence ID" value="RVU24679.1"/>
    <property type="molecule type" value="Genomic_DNA"/>
</dbReference>
<dbReference type="RefSeq" id="WP_127803618.1">
    <property type="nucleotide sequence ID" value="NZ_SACY01000003.1"/>
</dbReference>
<dbReference type="Gene3D" id="2.30.310.10">
    <property type="entry name" value="ibrinogen binding protein from staphylococcus aureus domain"/>
    <property type="match status" value="1"/>
</dbReference>
<comment type="caution">
    <text evidence="2">The sequence shown here is derived from an EMBL/GenBank/DDBJ whole genome shotgun (WGS) entry which is preliminary data.</text>
</comment>
<dbReference type="InterPro" id="IPR051608">
    <property type="entry name" value="RQC_Subunit_NEMF"/>
</dbReference>
<dbReference type="GO" id="GO:0000049">
    <property type="term" value="F:tRNA binding"/>
    <property type="evidence" value="ECO:0007669"/>
    <property type="project" value="TreeGrafter"/>
</dbReference>
<dbReference type="GO" id="GO:0043023">
    <property type="term" value="F:ribosomal large subunit binding"/>
    <property type="evidence" value="ECO:0007669"/>
    <property type="project" value="TreeGrafter"/>
</dbReference>
<feature type="domain" description="NFACT RNA-binding" evidence="1">
    <location>
        <begin position="414"/>
        <end position="505"/>
    </location>
</feature>
<keyword evidence="3" id="KW-1185">Reference proteome</keyword>
<gene>
    <name evidence="2" type="ORF">EOJ36_06605</name>
</gene>
<dbReference type="AlphaFoldDB" id="A0A437PR00"/>
<dbReference type="GO" id="GO:1990112">
    <property type="term" value="C:RQC complex"/>
    <property type="evidence" value="ECO:0007669"/>
    <property type="project" value="TreeGrafter"/>
</dbReference>
<proteinExistence type="predicted"/>
<organism evidence="2 3">
    <name type="scientific">Sandaracinomonas limnophila</name>
    <dbReference type="NCBI Taxonomy" id="1862386"/>
    <lineage>
        <taxon>Bacteria</taxon>
        <taxon>Pseudomonadati</taxon>
        <taxon>Bacteroidota</taxon>
        <taxon>Cytophagia</taxon>
        <taxon>Cytophagales</taxon>
        <taxon>Flectobacillaceae</taxon>
        <taxon>Sandaracinomonas</taxon>
    </lineage>
</organism>
<protein>
    <submittedName>
        <fullName evidence="2">DUF814 domain-containing protein</fullName>
    </submittedName>
</protein>
<dbReference type="Pfam" id="PF05833">
    <property type="entry name" value="NFACT_N"/>
    <property type="match status" value="1"/>
</dbReference>
<evidence type="ECO:0000313" key="3">
    <source>
        <dbReference type="Proteomes" id="UP000282832"/>
    </source>
</evidence>
<name>A0A437PR00_9BACT</name>
<accession>A0A437PR00</accession>
<dbReference type="PANTHER" id="PTHR15239">
    <property type="entry name" value="NUCLEAR EXPORT MEDIATOR FACTOR NEMF"/>
    <property type="match status" value="1"/>
</dbReference>
<evidence type="ECO:0000259" key="1">
    <source>
        <dbReference type="Pfam" id="PF05670"/>
    </source>
</evidence>
<dbReference type="PANTHER" id="PTHR15239:SF6">
    <property type="entry name" value="RIBOSOME QUALITY CONTROL COMPLEX SUBUNIT NEMF"/>
    <property type="match status" value="1"/>
</dbReference>